<evidence type="ECO:0000256" key="11">
    <source>
        <dbReference type="SAM" id="SignalP"/>
    </source>
</evidence>
<dbReference type="SMART" id="SM00236">
    <property type="entry name" value="fCBD"/>
    <property type="match status" value="1"/>
</dbReference>
<comment type="similarity">
    <text evidence="1 9">Belongs to the polysaccharide lyase 1 family.</text>
</comment>
<feature type="compositionally biased region" description="Acidic residues" evidence="10">
    <location>
        <begin position="418"/>
        <end position="440"/>
    </location>
</feature>
<dbReference type="InterPro" id="IPR000254">
    <property type="entry name" value="CBD"/>
</dbReference>
<keyword evidence="14" id="KW-1185">Reference proteome</keyword>
<evidence type="ECO:0000256" key="9">
    <source>
        <dbReference type="RuleBase" id="RU361173"/>
    </source>
</evidence>
<dbReference type="GO" id="GO:0005576">
    <property type="term" value="C:extracellular region"/>
    <property type="evidence" value="ECO:0007669"/>
    <property type="project" value="UniProtKB-SubCell"/>
</dbReference>
<dbReference type="Proteomes" id="UP000654918">
    <property type="component" value="Unassembled WGS sequence"/>
</dbReference>
<dbReference type="PANTHER" id="PTHR31683">
    <property type="entry name" value="PECTATE LYASE 18-RELATED"/>
    <property type="match status" value="1"/>
</dbReference>
<keyword evidence="3" id="KW-1015">Disulfide bond</keyword>
<dbReference type="PROSITE" id="PS51164">
    <property type="entry name" value="CBM1_2"/>
    <property type="match status" value="1"/>
</dbReference>
<evidence type="ECO:0000256" key="6">
    <source>
        <dbReference type="ARBA" id="ARBA00036818"/>
    </source>
</evidence>
<evidence type="ECO:0000313" key="13">
    <source>
        <dbReference type="EMBL" id="KAF6823746.1"/>
    </source>
</evidence>
<proteinExistence type="inferred from homology"/>
<feature type="compositionally biased region" description="Low complexity" evidence="10">
    <location>
        <begin position="405"/>
        <end position="417"/>
    </location>
</feature>
<dbReference type="GO" id="GO:0000272">
    <property type="term" value="P:polysaccharide catabolic process"/>
    <property type="evidence" value="ECO:0007669"/>
    <property type="project" value="UniProtKB-KW"/>
</dbReference>
<keyword evidence="4" id="KW-0325">Glycoprotein</keyword>
<evidence type="ECO:0000256" key="3">
    <source>
        <dbReference type="ARBA" id="ARBA00023157"/>
    </source>
</evidence>
<dbReference type="SMART" id="SM00656">
    <property type="entry name" value="Amb_all"/>
    <property type="match status" value="1"/>
</dbReference>
<dbReference type="Gene3D" id="2.160.20.10">
    <property type="entry name" value="Single-stranded right-handed beta-helix, Pectin lyase-like"/>
    <property type="match status" value="1"/>
</dbReference>
<gene>
    <name evidence="13" type="ORF">CPLU01_11213</name>
</gene>
<reference evidence="13" key="1">
    <citation type="journal article" date="2020" name="Phytopathology">
        <title>Genome Sequence Resources of Colletotrichum truncatum, C. plurivorum, C. musicola, and C. sojae: Four Species Pathogenic to Soybean (Glycine max).</title>
        <authorList>
            <person name="Rogerio F."/>
            <person name="Boufleur T.R."/>
            <person name="Ciampi-Guillardi M."/>
            <person name="Sukno S.A."/>
            <person name="Thon M.R."/>
            <person name="Massola Junior N.S."/>
            <person name="Baroncelli R."/>
        </authorList>
    </citation>
    <scope>NUCLEOTIDE SEQUENCE</scope>
    <source>
        <strain evidence="13">LFN00145</strain>
    </source>
</reference>
<dbReference type="GO" id="GO:0030570">
    <property type="term" value="F:pectate lyase activity"/>
    <property type="evidence" value="ECO:0007669"/>
    <property type="project" value="InterPro"/>
</dbReference>
<organism evidence="13 14">
    <name type="scientific">Colletotrichum plurivorum</name>
    <dbReference type="NCBI Taxonomy" id="2175906"/>
    <lineage>
        <taxon>Eukaryota</taxon>
        <taxon>Fungi</taxon>
        <taxon>Dikarya</taxon>
        <taxon>Ascomycota</taxon>
        <taxon>Pezizomycotina</taxon>
        <taxon>Sordariomycetes</taxon>
        <taxon>Hypocreomycetidae</taxon>
        <taxon>Glomerellales</taxon>
        <taxon>Glomerellaceae</taxon>
        <taxon>Colletotrichum</taxon>
        <taxon>Colletotrichum orchidearum species complex</taxon>
    </lineage>
</organism>
<comment type="catalytic activity">
    <reaction evidence="6">
        <text>Eliminative cleavage of (1-&gt;4)-alpha-D-galacturonan methyl ester to give oligosaccharides with 4-deoxy-6-O-methyl-alpha-D-galact-4-enuronosyl groups at their non-reducing ends.</text>
        <dbReference type="EC" id="4.2.2.10"/>
    </reaction>
</comment>
<name>A0A8H6K3F5_9PEZI</name>
<dbReference type="InterPro" id="IPR035971">
    <property type="entry name" value="CBD_sf"/>
</dbReference>
<keyword evidence="9" id="KW-0119">Carbohydrate metabolism</keyword>
<dbReference type="EC" id="4.2.2.10" evidence="8"/>
<comment type="caution">
    <text evidence="13">The sequence shown here is derived from an EMBL/GenBank/DDBJ whole genome shotgun (WGS) entry which is preliminary data.</text>
</comment>
<dbReference type="AlphaFoldDB" id="A0A8H6K3F5"/>
<feature type="signal peptide" evidence="11">
    <location>
        <begin position="1"/>
        <end position="19"/>
    </location>
</feature>
<feature type="region of interest" description="Disordered" evidence="10">
    <location>
        <begin position="376"/>
        <end position="453"/>
    </location>
</feature>
<dbReference type="PANTHER" id="PTHR31683:SF67">
    <property type="entry name" value="PECTIN LYASE F-RELATED"/>
    <property type="match status" value="1"/>
</dbReference>
<comment type="function">
    <text evidence="7">Pectinolytic enzymes consist of four classes of enzymes: pectin lyase, polygalacturonase, pectin methylesterase and rhamnogalacturonase. Among pectinolytic enzymes, pectin lyase is the most important in depolymerization of pectin, since it cleaves internal glycosidic bonds of highly methylated pectins.</text>
</comment>
<evidence type="ECO:0000256" key="7">
    <source>
        <dbReference type="ARBA" id="ARBA00037631"/>
    </source>
</evidence>
<dbReference type="Pfam" id="PF00544">
    <property type="entry name" value="Pectate_lyase_4"/>
    <property type="match status" value="1"/>
</dbReference>
<evidence type="ECO:0000256" key="4">
    <source>
        <dbReference type="ARBA" id="ARBA00023180"/>
    </source>
</evidence>
<keyword evidence="5 9" id="KW-0456">Lyase</keyword>
<feature type="compositionally biased region" description="Low complexity" evidence="10">
    <location>
        <begin position="441"/>
        <end position="451"/>
    </location>
</feature>
<comment type="subcellular location">
    <subcellularLocation>
        <location evidence="9">Secreted</location>
    </subcellularLocation>
</comment>
<protein>
    <recommendedName>
        <fullName evidence="8">pectin lyase</fullName>
        <ecNumber evidence="8">4.2.2.10</ecNumber>
    </recommendedName>
</protein>
<dbReference type="InterPro" id="IPR011050">
    <property type="entry name" value="Pectin_lyase_fold/virulence"/>
</dbReference>
<dbReference type="SUPFAM" id="SSF57180">
    <property type="entry name" value="Cellulose-binding domain"/>
    <property type="match status" value="1"/>
</dbReference>
<dbReference type="InterPro" id="IPR012334">
    <property type="entry name" value="Pectin_lyas_fold"/>
</dbReference>
<evidence type="ECO:0000256" key="8">
    <source>
        <dbReference type="ARBA" id="ARBA00039082"/>
    </source>
</evidence>
<feature type="compositionally biased region" description="Acidic residues" evidence="10">
    <location>
        <begin position="395"/>
        <end position="404"/>
    </location>
</feature>
<accession>A0A8H6K3F5</accession>
<evidence type="ECO:0000256" key="1">
    <source>
        <dbReference type="ARBA" id="ARBA00010980"/>
    </source>
</evidence>
<dbReference type="SUPFAM" id="SSF51126">
    <property type="entry name" value="Pectin lyase-like"/>
    <property type="match status" value="1"/>
</dbReference>
<sequence length="499" mass="51203">MRFSTSVLLAAAAATTASAQSVVGTAYGFATGVTGGGSAAAVTPSSADELAELLSDDTPRTIVIDKEWDFTGTSATGEGCDRKSCSAKNGGQLYLGDLSCGTDDNTPATVTYDVAGTKPLIVGSNKSIIGVGGKGVLNGKGLRIKADASNVIVQGITITNLNPGVVWGGDALDLQGGNDGVWIDHCKFSLVGRQFIVSHYDGSRATISNNEFDGVTDTSASCNGNHYWTMMLNGDGDQITLDRNYFHDVSGRAPKLGDKGTFHATSNLFSNMKGHTFELYSGTVALIEGNAFESVDTPYNGDAYANSFSVPDASAAAACSSQLGRACEVNAVDSSSGSFKALSQTNALSTFSKLKDYLVEPVAGSKVSALVKGSAGPANLGSASAATPTTGAEETATEEEDVAAEEPAVSAAPVVEEPATEEPATEEPATEEPATEEPATEESGSSSGETAQIWGQCGGVNWTGPTACAAGSSCVVQNDWYSQCLSSAARRSMKSLRRI</sequence>
<dbReference type="InterPro" id="IPR045032">
    <property type="entry name" value="PEL"/>
</dbReference>
<feature type="chain" id="PRO_5034094294" description="pectin lyase" evidence="11">
    <location>
        <begin position="20"/>
        <end position="499"/>
    </location>
</feature>
<dbReference type="InterPro" id="IPR002022">
    <property type="entry name" value="Pec_lyase"/>
</dbReference>
<dbReference type="PROSITE" id="PS00562">
    <property type="entry name" value="CBM1_1"/>
    <property type="match status" value="1"/>
</dbReference>
<feature type="domain" description="CBM1" evidence="12">
    <location>
        <begin position="449"/>
        <end position="485"/>
    </location>
</feature>
<evidence type="ECO:0000256" key="5">
    <source>
        <dbReference type="ARBA" id="ARBA00023239"/>
    </source>
</evidence>
<keyword evidence="9" id="KW-0964">Secreted</keyword>
<evidence type="ECO:0000256" key="10">
    <source>
        <dbReference type="SAM" id="MobiDB-lite"/>
    </source>
</evidence>
<evidence type="ECO:0000256" key="2">
    <source>
        <dbReference type="ARBA" id="ARBA00022729"/>
    </source>
</evidence>
<dbReference type="Pfam" id="PF00734">
    <property type="entry name" value="CBM_1"/>
    <property type="match status" value="1"/>
</dbReference>
<dbReference type="GO" id="GO:0047490">
    <property type="term" value="F:pectin lyase activity"/>
    <property type="evidence" value="ECO:0007669"/>
    <property type="project" value="UniProtKB-EC"/>
</dbReference>
<keyword evidence="9" id="KW-0624">Polysaccharide degradation</keyword>
<keyword evidence="2 11" id="KW-0732">Signal</keyword>
<feature type="compositionally biased region" description="Low complexity" evidence="10">
    <location>
        <begin position="381"/>
        <end position="394"/>
    </location>
</feature>
<evidence type="ECO:0000259" key="12">
    <source>
        <dbReference type="PROSITE" id="PS51164"/>
    </source>
</evidence>
<dbReference type="EMBL" id="WIGO01000206">
    <property type="protein sequence ID" value="KAF6823746.1"/>
    <property type="molecule type" value="Genomic_DNA"/>
</dbReference>
<dbReference type="GO" id="GO:0030248">
    <property type="term" value="F:cellulose binding"/>
    <property type="evidence" value="ECO:0007669"/>
    <property type="project" value="InterPro"/>
</dbReference>
<evidence type="ECO:0000313" key="14">
    <source>
        <dbReference type="Proteomes" id="UP000654918"/>
    </source>
</evidence>